<evidence type="ECO:0008006" key="3">
    <source>
        <dbReference type="Google" id="ProtNLM"/>
    </source>
</evidence>
<comment type="caution">
    <text evidence="1">The sequence shown here is derived from an EMBL/GenBank/DDBJ whole genome shotgun (WGS) entry which is preliminary data.</text>
</comment>
<reference evidence="1" key="1">
    <citation type="submission" date="2023-11" db="EMBL/GenBank/DDBJ databases">
        <title>Genome assemblies of two species of porcelain crab, Petrolisthes cinctipes and Petrolisthes manimaculis (Anomura: Porcellanidae).</title>
        <authorList>
            <person name="Angst P."/>
        </authorList>
    </citation>
    <scope>NUCLEOTIDE SEQUENCE</scope>
    <source>
        <strain evidence="1">PB745_02</strain>
        <tissue evidence="1">Gill</tissue>
    </source>
</reference>
<organism evidence="1 2">
    <name type="scientific">Petrolisthes manimaculis</name>
    <dbReference type="NCBI Taxonomy" id="1843537"/>
    <lineage>
        <taxon>Eukaryota</taxon>
        <taxon>Metazoa</taxon>
        <taxon>Ecdysozoa</taxon>
        <taxon>Arthropoda</taxon>
        <taxon>Crustacea</taxon>
        <taxon>Multicrustacea</taxon>
        <taxon>Malacostraca</taxon>
        <taxon>Eumalacostraca</taxon>
        <taxon>Eucarida</taxon>
        <taxon>Decapoda</taxon>
        <taxon>Pleocyemata</taxon>
        <taxon>Anomura</taxon>
        <taxon>Galatheoidea</taxon>
        <taxon>Porcellanidae</taxon>
        <taxon>Petrolisthes</taxon>
    </lineage>
</organism>
<dbReference type="SUPFAM" id="SSF53098">
    <property type="entry name" value="Ribonuclease H-like"/>
    <property type="match status" value="1"/>
</dbReference>
<proteinExistence type="predicted"/>
<keyword evidence="2" id="KW-1185">Reference proteome</keyword>
<dbReference type="GO" id="GO:0003676">
    <property type="term" value="F:nucleic acid binding"/>
    <property type="evidence" value="ECO:0007669"/>
    <property type="project" value="InterPro"/>
</dbReference>
<dbReference type="AlphaFoldDB" id="A0AAE1PGN7"/>
<evidence type="ECO:0000313" key="2">
    <source>
        <dbReference type="Proteomes" id="UP001292094"/>
    </source>
</evidence>
<accession>A0AAE1PGN7</accession>
<dbReference type="Proteomes" id="UP001292094">
    <property type="component" value="Unassembled WGS sequence"/>
</dbReference>
<dbReference type="InterPro" id="IPR036397">
    <property type="entry name" value="RNaseH_sf"/>
</dbReference>
<protein>
    <recommendedName>
        <fullName evidence="3">Integrase catalytic domain-containing protein</fullName>
    </recommendedName>
</protein>
<name>A0AAE1PGN7_9EUCA</name>
<sequence>MNKAVAKPSTLPPTLQLPSITPTEYHHLQSVPPASHNNAANLATAPLLPTHQLTSKPAQPLHHTIRTFLWVENLVFGDNFLIDFGSKVSAVPPTATDRECQSSTAYDLLAANKASQELLTLLGTKRQRTTVYHPSSNGMFERLHRKLKDAFRMYQPDQ</sequence>
<dbReference type="InterPro" id="IPR012337">
    <property type="entry name" value="RNaseH-like_sf"/>
</dbReference>
<gene>
    <name evidence="1" type="ORF">Pmani_020920</name>
</gene>
<dbReference type="EMBL" id="JAWZYT010002014">
    <property type="protein sequence ID" value="KAK4307316.1"/>
    <property type="molecule type" value="Genomic_DNA"/>
</dbReference>
<dbReference type="Gene3D" id="3.30.420.10">
    <property type="entry name" value="Ribonuclease H-like superfamily/Ribonuclease H"/>
    <property type="match status" value="1"/>
</dbReference>
<evidence type="ECO:0000313" key="1">
    <source>
        <dbReference type="EMBL" id="KAK4307316.1"/>
    </source>
</evidence>